<dbReference type="Proteomes" id="UP000448943">
    <property type="component" value="Unassembled WGS sequence"/>
</dbReference>
<feature type="transmembrane region" description="Helical" evidence="1">
    <location>
        <begin position="116"/>
        <end position="138"/>
    </location>
</feature>
<dbReference type="AlphaFoldDB" id="A0A6N9Q4G8"/>
<evidence type="ECO:0000313" key="3">
    <source>
        <dbReference type="Proteomes" id="UP000448943"/>
    </source>
</evidence>
<comment type="caution">
    <text evidence="2">The sequence shown here is derived from an EMBL/GenBank/DDBJ whole genome shotgun (WGS) entry which is preliminary data.</text>
</comment>
<accession>A0A6N9Q4G8</accession>
<evidence type="ECO:0000256" key="1">
    <source>
        <dbReference type="SAM" id="Phobius"/>
    </source>
</evidence>
<evidence type="ECO:0000313" key="2">
    <source>
        <dbReference type="EMBL" id="NBI29707.1"/>
    </source>
</evidence>
<name>A0A6N9Q4G8_9BACL</name>
<keyword evidence="1" id="KW-1133">Transmembrane helix</keyword>
<keyword evidence="1" id="KW-0812">Transmembrane</keyword>
<keyword evidence="3" id="KW-1185">Reference proteome</keyword>
<feature type="transmembrane region" description="Helical" evidence="1">
    <location>
        <begin position="92"/>
        <end position="110"/>
    </location>
</feature>
<dbReference type="OrthoDB" id="9834626at2"/>
<keyword evidence="1" id="KW-0472">Membrane</keyword>
<organism evidence="2 3">
    <name type="scientific">Chengkuizengella marina</name>
    <dbReference type="NCBI Taxonomy" id="2507566"/>
    <lineage>
        <taxon>Bacteria</taxon>
        <taxon>Bacillati</taxon>
        <taxon>Bacillota</taxon>
        <taxon>Bacilli</taxon>
        <taxon>Bacillales</taxon>
        <taxon>Paenibacillaceae</taxon>
        <taxon>Chengkuizengella</taxon>
    </lineage>
</organism>
<feature type="transmembrane region" description="Helical" evidence="1">
    <location>
        <begin position="20"/>
        <end position="40"/>
    </location>
</feature>
<dbReference type="EMBL" id="SIJB01000027">
    <property type="protein sequence ID" value="NBI29707.1"/>
    <property type="molecule type" value="Genomic_DNA"/>
</dbReference>
<sequence>MTKSESWIRLGFDFLKRKILVSTISILVILVIEFAIYTLYFGESINVIKENLSLITAVQMVFMVVPLIVIAIPISILSDVVTDQIYKDSRKFIAFFLHVMLFIIFSLLFANGFPGVILVVGLTGVLYWLIDEFIRAYLFKMS</sequence>
<proteinExistence type="predicted"/>
<gene>
    <name evidence="2" type="ORF">ERL59_12135</name>
</gene>
<protein>
    <submittedName>
        <fullName evidence="2">Uncharacterized protein</fullName>
    </submittedName>
</protein>
<dbReference type="RefSeq" id="WP_160646514.1">
    <property type="nucleotide sequence ID" value="NZ_SIJB01000027.1"/>
</dbReference>
<reference evidence="2 3" key="1">
    <citation type="submission" date="2019-01" db="EMBL/GenBank/DDBJ databases">
        <title>Chengkuizengella sp. nov., isolated from deep-sea sediment of East Pacific Ocean.</title>
        <authorList>
            <person name="Yang J."/>
            <person name="Lai Q."/>
            <person name="Shao Z."/>
        </authorList>
    </citation>
    <scope>NUCLEOTIDE SEQUENCE [LARGE SCALE GENOMIC DNA]</scope>
    <source>
        <strain evidence="2 3">YPA3-1-1</strain>
    </source>
</reference>
<feature type="transmembrane region" description="Helical" evidence="1">
    <location>
        <begin position="60"/>
        <end position="80"/>
    </location>
</feature>